<proteinExistence type="predicted"/>
<evidence type="ECO:0000256" key="1">
    <source>
        <dbReference type="SAM" id="MobiDB-lite"/>
    </source>
</evidence>
<dbReference type="EMBL" id="GL434027">
    <property type="protein sequence ID" value="EFN50516.1"/>
    <property type="molecule type" value="Genomic_DNA"/>
</dbReference>
<dbReference type="GeneID" id="17349949"/>
<protein>
    <submittedName>
        <fullName evidence="2">Expressed protein</fullName>
    </submittedName>
</protein>
<accession>E1ZUH9</accession>
<dbReference type="InParanoid" id="E1ZUH9"/>
<evidence type="ECO:0000313" key="2">
    <source>
        <dbReference type="EMBL" id="EFN50516.1"/>
    </source>
</evidence>
<reference evidence="2 3" key="1">
    <citation type="journal article" date="2010" name="Plant Cell">
        <title>The Chlorella variabilis NC64A genome reveals adaptation to photosymbiosis, coevolution with viruses, and cryptic sex.</title>
        <authorList>
            <person name="Blanc G."/>
            <person name="Duncan G."/>
            <person name="Agarkova I."/>
            <person name="Borodovsky M."/>
            <person name="Gurnon J."/>
            <person name="Kuo A."/>
            <person name="Lindquist E."/>
            <person name="Lucas S."/>
            <person name="Pangilinan J."/>
            <person name="Polle J."/>
            <person name="Salamov A."/>
            <person name="Terry A."/>
            <person name="Yamada T."/>
            <person name="Dunigan D.D."/>
            <person name="Grigoriev I.V."/>
            <person name="Claverie J.M."/>
            <person name="Van Etten J.L."/>
        </authorList>
    </citation>
    <scope>NUCLEOTIDE SEQUENCE [LARGE SCALE GENOMIC DNA]</scope>
    <source>
        <strain evidence="2 3">NC64A</strain>
    </source>
</reference>
<dbReference type="KEGG" id="cvr:CHLNCDRAFT_59503"/>
<dbReference type="RefSeq" id="XP_005842648.1">
    <property type="nucleotide sequence ID" value="XM_005842591.1"/>
</dbReference>
<feature type="region of interest" description="Disordered" evidence="1">
    <location>
        <begin position="163"/>
        <end position="205"/>
    </location>
</feature>
<evidence type="ECO:0000313" key="3">
    <source>
        <dbReference type="Proteomes" id="UP000008141"/>
    </source>
</evidence>
<feature type="compositionally biased region" description="Gly residues" evidence="1">
    <location>
        <begin position="170"/>
        <end position="179"/>
    </location>
</feature>
<gene>
    <name evidence="2" type="ORF">CHLNCDRAFT_59503</name>
</gene>
<name>E1ZUH9_CHLVA</name>
<sequence length="205" mass="22394">MTDGMTVRLHRHLPDQAQVVGFSYGLGEEQASYLLSEARVEGLALEAVEAAELSAVLNSGEFQARCGGSLRWLQGLDLLGELQLEGPTLVLAAGHGTLREALDALTASRLESIDVEAAEVLFTDGLGASYTGSRRMQQFIREHYGHTWLVWSHDAVHPDEEVAEEDKGWGGHARQGGGFTLRRKYPDAPSKPRHASPTGARMYNR</sequence>
<organism evidence="3">
    <name type="scientific">Chlorella variabilis</name>
    <name type="common">Green alga</name>
    <dbReference type="NCBI Taxonomy" id="554065"/>
    <lineage>
        <taxon>Eukaryota</taxon>
        <taxon>Viridiplantae</taxon>
        <taxon>Chlorophyta</taxon>
        <taxon>core chlorophytes</taxon>
        <taxon>Trebouxiophyceae</taxon>
        <taxon>Chlorellales</taxon>
        <taxon>Chlorellaceae</taxon>
        <taxon>Chlorella clade</taxon>
        <taxon>Chlorella</taxon>
    </lineage>
</organism>
<keyword evidence="3" id="KW-1185">Reference proteome</keyword>
<dbReference type="AlphaFoldDB" id="E1ZUH9"/>
<dbReference type="Proteomes" id="UP000008141">
    <property type="component" value="Unassembled WGS sequence"/>
</dbReference>
<dbReference type="OrthoDB" id="509080at2759"/>